<reference evidence="3" key="3">
    <citation type="submission" date="2015-06" db="UniProtKB">
        <authorList>
            <consortium name="EnsemblMetazoa"/>
        </authorList>
    </citation>
    <scope>IDENTIFICATION</scope>
</reference>
<dbReference type="HOGENOM" id="CLU_2029180_0_0_1"/>
<dbReference type="Proteomes" id="UP000015101">
    <property type="component" value="Unassembled WGS sequence"/>
</dbReference>
<reference evidence="2 4" key="2">
    <citation type="journal article" date="2013" name="Nature">
        <title>Insights into bilaterian evolution from three spiralian genomes.</title>
        <authorList>
            <person name="Simakov O."/>
            <person name="Marletaz F."/>
            <person name="Cho S.J."/>
            <person name="Edsinger-Gonzales E."/>
            <person name="Havlak P."/>
            <person name="Hellsten U."/>
            <person name="Kuo D.H."/>
            <person name="Larsson T."/>
            <person name="Lv J."/>
            <person name="Arendt D."/>
            <person name="Savage R."/>
            <person name="Osoegawa K."/>
            <person name="de Jong P."/>
            <person name="Grimwood J."/>
            <person name="Chapman J.A."/>
            <person name="Shapiro H."/>
            <person name="Aerts A."/>
            <person name="Otillar R.P."/>
            <person name="Terry A.Y."/>
            <person name="Boore J.L."/>
            <person name="Grigoriev I.V."/>
            <person name="Lindberg D.R."/>
            <person name="Seaver E.C."/>
            <person name="Weisblat D.A."/>
            <person name="Putnam N.H."/>
            <person name="Rokhsar D.S."/>
        </authorList>
    </citation>
    <scope>NUCLEOTIDE SEQUENCE</scope>
</reference>
<dbReference type="AlphaFoldDB" id="T1F1P3"/>
<dbReference type="KEGG" id="hro:HELRODRAFT_169272"/>
<reference evidence="4" key="1">
    <citation type="submission" date="2012-12" db="EMBL/GenBank/DDBJ databases">
        <authorList>
            <person name="Hellsten U."/>
            <person name="Grimwood J."/>
            <person name="Chapman J.A."/>
            <person name="Shapiro H."/>
            <person name="Aerts A."/>
            <person name="Otillar R.P."/>
            <person name="Terry A.Y."/>
            <person name="Boore J.L."/>
            <person name="Simakov O."/>
            <person name="Marletaz F."/>
            <person name="Cho S.-J."/>
            <person name="Edsinger-Gonzales E."/>
            <person name="Havlak P."/>
            <person name="Kuo D.-H."/>
            <person name="Larsson T."/>
            <person name="Lv J."/>
            <person name="Arendt D."/>
            <person name="Savage R."/>
            <person name="Osoegawa K."/>
            <person name="de Jong P."/>
            <person name="Lindberg D.R."/>
            <person name="Seaver E.C."/>
            <person name="Weisblat D.A."/>
            <person name="Putnam N.H."/>
            <person name="Grigoriev I.V."/>
            <person name="Rokhsar D.S."/>
        </authorList>
    </citation>
    <scope>NUCLEOTIDE SEQUENCE</scope>
</reference>
<name>T1F1P3_HELRO</name>
<evidence type="ECO:0000313" key="3">
    <source>
        <dbReference type="EnsemblMetazoa" id="HelroP169272"/>
    </source>
</evidence>
<feature type="transmembrane region" description="Helical" evidence="1">
    <location>
        <begin position="35"/>
        <end position="59"/>
    </location>
</feature>
<dbReference type="EMBL" id="KB096080">
    <property type="protein sequence ID" value="ESO08430.1"/>
    <property type="molecule type" value="Genomic_DNA"/>
</dbReference>
<sequence length="122" mass="13901">MGTESASMTITGHMLIYSGRTFALHIRTKEIRMRILCFTLCSLQVVLLLHALPVTNYLVNYGYLDEKLKHDLKAFENALKTKWPTCNLSYIIVNGPNYTFNLKKSDLAALVKKAFNVIITLF</sequence>
<keyword evidence="1" id="KW-1133">Transmembrane helix</keyword>
<evidence type="ECO:0000313" key="2">
    <source>
        <dbReference type="EMBL" id="ESO08430.1"/>
    </source>
</evidence>
<proteinExistence type="predicted"/>
<evidence type="ECO:0000313" key="4">
    <source>
        <dbReference type="Proteomes" id="UP000015101"/>
    </source>
</evidence>
<evidence type="ECO:0000256" key="1">
    <source>
        <dbReference type="SAM" id="Phobius"/>
    </source>
</evidence>
<keyword evidence="1" id="KW-0472">Membrane</keyword>
<organism evidence="3 4">
    <name type="scientific">Helobdella robusta</name>
    <name type="common">Californian leech</name>
    <dbReference type="NCBI Taxonomy" id="6412"/>
    <lineage>
        <taxon>Eukaryota</taxon>
        <taxon>Metazoa</taxon>
        <taxon>Spiralia</taxon>
        <taxon>Lophotrochozoa</taxon>
        <taxon>Annelida</taxon>
        <taxon>Clitellata</taxon>
        <taxon>Hirudinea</taxon>
        <taxon>Rhynchobdellida</taxon>
        <taxon>Glossiphoniidae</taxon>
        <taxon>Helobdella</taxon>
    </lineage>
</organism>
<accession>T1F1P3</accession>
<keyword evidence="1" id="KW-0812">Transmembrane</keyword>
<dbReference type="EMBL" id="AMQM01003250">
    <property type="status" value="NOT_ANNOTATED_CDS"/>
    <property type="molecule type" value="Genomic_DNA"/>
</dbReference>
<dbReference type="GeneID" id="20202743"/>
<gene>
    <name evidence="3" type="primary">20202743</name>
    <name evidence="2" type="ORF">HELRODRAFT_169272</name>
</gene>
<dbReference type="InParanoid" id="T1F1P3"/>
<dbReference type="CTD" id="20202743"/>
<dbReference type="EnsemblMetazoa" id="HelroT169272">
    <property type="protein sequence ID" value="HelroP169272"/>
    <property type="gene ID" value="HelroG169272"/>
</dbReference>
<dbReference type="RefSeq" id="XP_009013360.1">
    <property type="nucleotide sequence ID" value="XM_009015112.1"/>
</dbReference>
<protein>
    <submittedName>
        <fullName evidence="2 3">Uncharacterized protein</fullName>
    </submittedName>
</protein>
<keyword evidence="4" id="KW-1185">Reference proteome</keyword>